<gene>
    <name evidence="1" type="ORF">EV182_003792</name>
</gene>
<dbReference type="EMBL" id="JAMZIH010006188">
    <property type="protein sequence ID" value="KAJ1674184.1"/>
    <property type="molecule type" value="Genomic_DNA"/>
</dbReference>
<keyword evidence="2" id="KW-1185">Reference proteome</keyword>
<evidence type="ECO:0000313" key="2">
    <source>
        <dbReference type="Proteomes" id="UP001145114"/>
    </source>
</evidence>
<proteinExistence type="predicted"/>
<feature type="non-terminal residue" evidence="1">
    <location>
        <position position="460"/>
    </location>
</feature>
<comment type="caution">
    <text evidence="1">The sequence shown here is derived from an EMBL/GenBank/DDBJ whole genome shotgun (WGS) entry which is preliminary data.</text>
</comment>
<sequence length="460" mass="51862">MEDQQQQQQQQQQYGDEPTQTKPKSSDSFQATPAPLLRTCERCRIRKQDALIAYYFDNVQPIKCAVVHKHYFLAQYRANRASPFLIAAILLLTIASPVHSPSTADTTTTQACAKDNNDPLLHVYYKYALDYIRYIEQQQQHYQRHASAPASIPPTTAGPWSYPVIHAAIDDANALTVLAIYEASSTLMVRSHHHTALALRILLEFLRSHYSYAEHCDPTEVPISRQWRWSCGCREFWFTQEALIRAVWNSYTYHVCVSFGLGQYVDFGSQLPRLPTDDWLYLGATVELAVDTLPPQPSSPPQSVLPAAAAIGEHRPNCNCRTLAGFTVICPQYRDGSSGLSPPSSSPSSQSPRPRQKCDGFATAMARLARIAHGINNLVVSVLSSTCDNSESTTKPHTKYPSIHEFLDHEMQLAQWHAELPPHFYPQNTYGDSTNFPTSVPNPSHHQHHYHQHQHHRANI</sequence>
<evidence type="ECO:0000313" key="1">
    <source>
        <dbReference type="EMBL" id="KAJ1674184.1"/>
    </source>
</evidence>
<protein>
    <submittedName>
        <fullName evidence="1">Uncharacterized protein</fullName>
    </submittedName>
</protein>
<reference evidence="1" key="1">
    <citation type="submission" date="2022-06" db="EMBL/GenBank/DDBJ databases">
        <title>Phylogenomic reconstructions and comparative analyses of Kickxellomycotina fungi.</title>
        <authorList>
            <person name="Reynolds N.K."/>
            <person name="Stajich J.E."/>
            <person name="Barry K."/>
            <person name="Grigoriev I.V."/>
            <person name="Crous P."/>
            <person name="Smith M.E."/>
        </authorList>
    </citation>
    <scope>NUCLEOTIDE SEQUENCE</scope>
    <source>
        <strain evidence="1">RSA 2271</strain>
    </source>
</reference>
<accession>A0ACC1HJU1</accession>
<organism evidence="1 2">
    <name type="scientific">Spiromyces aspiralis</name>
    <dbReference type="NCBI Taxonomy" id="68401"/>
    <lineage>
        <taxon>Eukaryota</taxon>
        <taxon>Fungi</taxon>
        <taxon>Fungi incertae sedis</taxon>
        <taxon>Zoopagomycota</taxon>
        <taxon>Kickxellomycotina</taxon>
        <taxon>Kickxellomycetes</taxon>
        <taxon>Kickxellales</taxon>
        <taxon>Kickxellaceae</taxon>
        <taxon>Spiromyces</taxon>
    </lineage>
</organism>
<dbReference type="Proteomes" id="UP001145114">
    <property type="component" value="Unassembled WGS sequence"/>
</dbReference>
<name>A0ACC1HJU1_9FUNG</name>